<feature type="compositionally biased region" description="Low complexity" evidence="3">
    <location>
        <begin position="1288"/>
        <end position="1312"/>
    </location>
</feature>
<feature type="compositionally biased region" description="Pro residues" evidence="3">
    <location>
        <begin position="1230"/>
        <end position="1242"/>
    </location>
</feature>
<evidence type="ECO:0000256" key="2">
    <source>
        <dbReference type="SAM" id="Coils"/>
    </source>
</evidence>
<evidence type="ECO:0000256" key="1">
    <source>
        <dbReference type="ARBA" id="ARBA00023054"/>
    </source>
</evidence>
<feature type="compositionally biased region" description="Polar residues" evidence="3">
    <location>
        <begin position="232"/>
        <end position="250"/>
    </location>
</feature>
<feature type="compositionally biased region" description="Polar residues" evidence="3">
    <location>
        <begin position="469"/>
        <end position="493"/>
    </location>
</feature>
<dbReference type="Proteomes" id="UP000272942">
    <property type="component" value="Unassembled WGS sequence"/>
</dbReference>
<dbReference type="PANTHER" id="PTHR23158:SF33">
    <property type="entry name" value="TRANSPORT AND GOLGI ORGANIZATION PROTEIN 1"/>
    <property type="match status" value="1"/>
</dbReference>
<dbReference type="GO" id="GO:0009306">
    <property type="term" value="P:protein secretion"/>
    <property type="evidence" value="ECO:0007669"/>
    <property type="project" value="TreeGrafter"/>
</dbReference>
<evidence type="ECO:0000256" key="4">
    <source>
        <dbReference type="SAM" id="SignalP"/>
    </source>
</evidence>
<keyword evidence="1 2" id="KW-0175">Coiled coil</keyword>
<dbReference type="GO" id="GO:0006888">
    <property type="term" value="P:endoplasmic reticulum to Golgi vesicle-mediated transport"/>
    <property type="evidence" value="ECO:0007669"/>
    <property type="project" value="TreeGrafter"/>
</dbReference>
<feature type="compositionally biased region" description="Low complexity" evidence="3">
    <location>
        <begin position="1206"/>
        <end position="1229"/>
    </location>
</feature>
<keyword evidence="4" id="KW-0732">Signal</keyword>
<organism evidence="7">
    <name type="scientific">Echinostoma caproni</name>
    <dbReference type="NCBI Taxonomy" id="27848"/>
    <lineage>
        <taxon>Eukaryota</taxon>
        <taxon>Metazoa</taxon>
        <taxon>Spiralia</taxon>
        <taxon>Lophotrochozoa</taxon>
        <taxon>Platyhelminthes</taxon>
        <taxon>Trematoda</taxon>
        <taxon>Digenea</taxon>
        <taxon>Plagiorchiida</taxon>
        <taxon>Echinostomata</taxon>
        <taxon>Echinostomatoidea</taxon>
        <taxon>Echinostomatidae</taxon>
        <taxon>Echinostoma</taxon>
    </lineage>
</organism>
<feature type="compositionally biased region" description="Polar residues" evidence="3">
    <location>
        <begin position="333"/>
        <end position="372"/>
    </location>
</feature>
<name>A0A183ACH3_9TREM</name>
<dbReference type="OrthoDB" id="6022771at2759"/>
<feature type="region of interest" description="Disordered" evidence="3">
    <location>
        <begin position="229"/>
        <end position="257"/>
    </location>
</feature>
<proteinExistence type="predicted"/>
<dbReference type="GO" id="GO:0035459">
    <property type="term" value="P:vesicle cargo loading"/>
    <property type="evidence" value="ECO:0007669"/>
    <property type="project" value="TreeGrafter"/>
</dbReference>
<feature type="signal peptide" evidence="4">
    <location>
        <begin position="1"/>
        <end position="22"/>
    </location>
</feature>
<evidence type="ECO:0000313" key="6">
    <source>
        <dbReference type="Proteomes" id="UP000272942"/>
    </source>
</evidence>
<feature type="compositionally biased region" description="Basic and acidic residues" evidence="3">
    <location>
        <begin position="922"/>
        <end position="943"/>
    </location>
</feature>
<feature type="compositionally biased region" description="Polar residues" evidence="3">
    <location>
        <begin position="446"/>
        <end position="460"/>
    </location>
</feature>
<reference evidence="7" key="1">
    <citation type="submission" date="2016-06" db="UniProtKB">
        <authorList>
            <consortium name="WormBaseParasite"/>
        </authorList>
    </citation>
    <scope>IDENTIFICATION</scope>
</reference>
<evidence type="ECO:0000313" key="7">
    <source>
        <dbReference type="WBParaSite" id="ECPE_0000467001-mRNA-1"/>
    </source>
</evidence>
<keyword evidence="6" id="KW-1185">Reference proteome</keyword>
<feature type="compositionally biased region" description="Basic and acidic residues" evidence="3">
    <location>
        <begin position="514"/>
        <end position="529"/>
    </location>
</feature>
<feature type="coiled-coil region" evidence="2">
    <location>
        <begin position="982"/>
        <end position="1044"/>
    </location>
</feature>
<protein>
    <submittedName>
        <fullName evidence="7">Transport and Golgi organization protein 1</fullName>
    </submittedName>
</protein>
<evidence type="ECO:0000313" key="5">
    <source>
        <dbReference type="EMBL" id="VDP73279.1"/>
    </source>
</evidence>
<feature type="compositionally biased region" description="Basic and acidic residues" evidence="3">
    <location>
        <begin position="316"/>
        <end position="332"/>
    </location>
</feature>
<evidence type="ECO:0000256" key="3">
    <source>
        <dbReference type="SAM" id="MobiDB-lite"/>
    </source>
</evidence>
<dbReference type="GO" id="GO:0005789">
    <property type="term" value="C:endoplasmic reticulum membrane"/>
    <property type="evidence" value="ECO:0007669"/>
    <property type="project" value="TreeGrafter"/>
</dbReference>
<feature type="region of interest" description="Disordered" evidence="3">
    <location>
        <begin position="314"/>
        <end position="549"/>
    </location>
</feature>
<feature type="coiled-coil region" evidence="2">
    <location>
        <begin position="1070"/>
        <end position="1157"/>
    </location>
</feature>
<feature type="compositionally biased region" description="Pro residues" evidence="3">
    <location>
        <begin position="1272"/>
        <end position="1287"/>
    </location>
</feature>
<dbReference type="WBParaSite" id="ECPE_0000467001-mRNA-1">
    <property type="protein sequence ID" value="ECPE_0000467001-mRNA-1"/>
    <property type="gene ID" value="ECPE_0000467001"/>
</dbReference>
<feature type="chain" id="PRO_5043137953" evidence="4">
    <location>
        <begin position="23"/>
        <end position="1312"/>
    </location>
</feature>
<sequence>MPLHRRSGILLWLNLLIVIVQCDQTPPPPAEVFCVDRDCDKSIAQVRMVKDFSADGKLLVSRDTVVDMVAKSALTEDSRVKILHNGRTHYVDATFVQEIQNLEPNNFKRFSNRDAKSFDGNQTPRTLSHVETNSVPVESEEVMQKTNTFMEKGTSESITNTAQEPKIISLNDSSENNVSTEKITSSNASQTDPIKVNHLTSIADGKAGKIISEELVQKTDFTIENVSAMPEQPSQASVTTPGASVSTPSADPNMGSHHLISNVVNASESEVASNVANDETKEPPASFTYTAEYAHEKNAIVDSGSVGEDIGVHNSVRQEEKSPDTSLLKEESNTTLEMSDNSAFSEPNSPLQLPSSTEAMSDTGALQNSSDTEFNKSEPARGDISSKVELDDIDSPQKIDNLPTIEPDSLSPSHSVDKPDTSPDDQPPSERSTKETSSMENDHISSRQSNIEQKSSQGESPESGELKTEQSQMPPMQSISVESDRVTSLQEQTISEEDKNVPEKITIDSYLPNSHEDARKSQENLHHSGESVSSANVHSKRSSDRDESIVGESAGAHTHIPSTEPSVLQQPQETDFAKDIRDSKADPNLPIVVVSNDNYPRFPSLLQCIVWAANGTRDRSGVHKSGAPLARLMIKLHDLAELLVSYLPSPMRFITEKFTNMIDLPLDFVAMWLIVAVSLFVAKSIASVLFGLARPRDTTKLEYFKAKEQVLQLSSRLSDQEEANTQLTKLTAQLTDKLQNIQSEHSGKVVSLQKLVDSSKTDLFAVEKQLAETLEKCNILEQEFQSRLAEKEQNLLTLDSELCQLNEERLAVEEQWKTKLTELNESHQKAMEDAKREHEDLYHQAVDYYNRMKAMQPEMDKLIEARKQAEDKVAALQTELDSLRTTFTTLKSFELALEQETQLINKKSKNCVEQSDYMLIERSGESDVDSNKNDHDTVDEMGTKRSRSGSTESGGSGNNEVSEESEHHESKLRANLSLFLDVGRLQAELTAAQSRIKGEEARAECEHELRIKLEEKVEQIERENSTLRTQCSQAEEEKSAAQTRLDILSAYFKERELELQRDLGKHVVVGSESSDAINSLRKRNKELEAELKSLREQVNSMRRELSETERINRRQISELDKRSHENWLAARAADHQVKELRDENTLLRQKLLDAERAILPPALRTQQMNQARLSFPAGQLPPGVAPRPTLRSSFTPSSGRLEKRSLSGQSLTSLSSQTSMSRPEVSNLPFPVPPPPPPPPIIMPRNMSPGGMQSSVPPFIPGLSPSRLPFPHGFPPPPPPPPPPLLPLPGNLQPQLSPSSSAVDSSVSRAPS</sequence>
<dbReference type="GO" id="GO:0070971">
    <property type="term" value="C:endoplasmic reticulum exit site"/>
    <property type="evidence" value="ECO:0007669"/>
    <property type="project" value="TreeGrafter"/>
</dbReference>
<reference evidence="5 6" key="2">
    <citation type="submission" date="2018-11" db="EMBL/GenBank/DDBJ databases">
        <authorList>
            <consortium name="Pathogen Informatics"/>
        </authorList>
    </citation>
    <scope>NUCLEOTIDE SEQUENCE [LARGE SCALE GENOMIC DNA]</scope>
    <source>
        <strain evidence="5 6">Egypt</strain>
    </source>
</reference>
<feature type="region of interest" description="Disordered" evidence="3">
    <location>
        <begin position="1175"/>
        <end position="1312"/>
    </location>
</feature>
<feature type="compositionally biased region" description="Basic and acidic residues" evidence="3">
    <location>
        <begin position="373"/>
        <end position="390"/>
    </location>
</feature>
<feature type="region of interest" description="Disordered" evidence="3">
    <location>
        <begin position="922"/>
        <end position="969"/>
    </location>
</feature>
<accession>A0A183ACH3</accession>
<dbReference type="EMBL" id="UZAN01041517">
    <property type="protein sequence ID" value="VDP73279.1"/>
    <property type="molecule type" value="Genomic_DNA"/>
</dbReference>
<feature type="coiled-coil region" evidence="2">
    <location>
        <begin position="724"/>
        <end position="886"/>
    </location>
</feature>
<dbReference type="InterPro" id="IPR051500">
    <property type="entry name" value="cTAGE_MIA/OTOR"/>
</dbReference>
<dbReference type="PANTHER" id="PTHR23158">
    <property type="entry name" value="MELANOMA INHIBITORY ACTIVITY-RELATED"/>
    <property type="match status" value="1"/>
</dbReference>
<feature type="compositionally biased region" description="Basic and acidic residues" evidence="3">
    <location>
        <begin position="496"/>
        <end position="506"/>
    </location>
</feature>
<gene>
    <name evidence="5" type="ORF">ECPE_LOCUS4658</name>
</gene>